<dbReference type="SMART" id="SM00825">
    <property type="entry name" value="PKS_KS"/>
    <property type="match status" value="1"/>
</dbReference>
<dbReference type="Pfam" id="PF00109">
    <property type="entry name" value="ketoacyl-synt"/>
    <property type="match status" value="1"/>
</dbReference>
<gene>
    <name evidence="4" type="ORF">EYZ11_009865</name>
</gene>
<dbReference type="VEuPathDB" id="FungiDB:EYZ11_009865"/>
<dbReference type="STRING" id="1220188.A0A4S3J798"/>
<keyword evidence="1" id="KW-0596">Phosphopantetheine</keyword>
<sequence>MAMTPETSDSAITRESARFIQEPIAVVSMACRLPGHSDSPQKLWDFLMQEGVADTRVPKTRFNLEAFYDGSDRPKTLRSPGAMFMESVDPTKFDAPFFSISAQEATAMDPQQRILLEVIYEALENAGLTLESLAGKRYGSFVGGHTGGLLLGSICTGSRLTTGERGHWWFGNDVE</sequence>
<dbReference type="InterPro" id="IPR014030">
    <property type="entry name" value="Ketoacyl_synth_N"/>
</dbReference>
<dbReference type="InterPro" id="IPR050091">
    <property type="entry name" value="PKS_NRPS_Biosynth_Enz"/>
</dbReference>
<dbReference type="PANTHER" id="PTHR43775:SF18">
    <property type="entry name" value="ENZYME, PUTATIVE (JCVI)-RELATED"/>
    <property type="match status" value="1"/>
</dbReference>
<keyword evidence="2" id="KW-0597">Phosphoprotein</keyword>
<protein>
    <recommendedName>
        <fullName evidence="3">Ketosynthase family 3 (KS3) domain-containing protein</fullName>
    </recommendedName>
</protein>
<dbReference type="PROSITE" id="PS52004">
    <property type="entry name" value="KS3_2"/>
    <property type="match status" value="1"/>
</dbReference>
<dbReference type="Gene3D" id="3.40.47.10">
    <property type="match status" value="1"/>
</dbReference>
<evidence type="ECO:0000256" key="2">
    <source>
        <dbReference type="ARBA" id="ARBA00022553"/>
    </source>
</evidence>
<dbReference type="GO" id="GO:0006633">
    <property type="term" value="P:fatty acid biosynthetic process"/>
    <property type="evidence" value="ECO:0007669"/>
    <property type="project" value="TreeGrafter"/>
</dbReference>
<dbReference type="InterPro" id="IPR020841">
    <property type="entry name" value="PKS_Beta-ketoAc_synthase_dom"/>
</dbReference>
<accession>A0A4S3J798</accession>
<dbReference type="PANTHER" id="PTHR43775">
    <property type="entry name" value="FATTY ACID SYNTHASE"/>
    <property type="match status" value="1"/>
</dbReference>
<organism evidence="4 5">
    <name type="scientific">Aspergillus tanneri</name>
    <dbReference type="NCBI Taxonomy" id="1220188"/>
    <lineage>
        <taxon>Eukaryota</taxon>
        <taxon>Fungi</taxon>
        <taxon>Dikarya</taxon>
        <taxon>Ascomycota</taxon>
        <taxon>Pezizomycotina</taxon>
        <taxon>Eurotiomycetes</taxon>
        <taxon>Eurotiomycetidae</taxon>
        <taxon>Eurotiales</taxon>
        <taxon>Aspergillaceae</taxon>
        <taxon>Aspergillus</taxon>
        <taxon>Aspergillus subgen. Circumdati</taxon>
    </lineage>
</organism>
<evidence type="ECO:0000313" key="4">
    <source>
        <dbReference type="EMBL" id="THC90672.1"/>
    </source>
</evidence>
<evidence type="ECO:0000259" key="3">
    <source>
        <dbReference type="PROSITE" id="PS52004"/>
    </source>
</evidence>
<dbReference type="EMBL" id="SOSA01000494">
    <property type="protein sequence ID" value="THC90672.1"/>
    <property type="molecule type" value="Genomic_DNA"/>
</dbReference>
<evidence type="ECO:0000256" key="1">
    <source>
        <dbReference type="ARBA" id="ARBA00022450"/>
    </source>
</evidence>
<evidence type="ECO:0000313" key="5">
    <source>
        <dbReference type="Proteomes" id="UP000308092"/>
    </source>
</evidence>
<dbReference type="InterPro" id="IPR016039">
    <property type="entry name" value="Thiolase-like"/>
</dbReference>
<name>A0A4S3J798_9EURO</name>
<dbReference type="GO" id="GO:0044550">
    <property type="term" value="P:secondary metabolite biosynthetic process"/>
    <property type="evidence" value="ECO:0007669"/>
    <property type="project" value="TreeGrafter"/>
</dbReference>
<dbReference type="SUPFAM" id="SSF53901">
    <property type="entry name" value="Thiolase-like"/>
    <property type="match status" value="1"/>
</dbReference>
<comment type="caution">
    <text evidence="4">The sequence shown here is derived from an EMBL/GenBank/DDBJ whole genome shotgun (WGS) entry which is preliminary data.</text>
</comment>
<reference evidence="4 5" key="1">
    <citation type="submission" date="2019-03" db="EMBL/GenBank/DDBJ databases">
        <title>The genome sequence of a newly discovered highly antifungal drug resistant Aspergillus species, Aspergillus tanneri NIH 1004.</title>
        <authorList>
            <person name="Mounaud S."/>
            <person name="Singh I."/>
            <person name="Joardar V."/>
            <person name="Pakala S."/>
            <person name="Pakala S."/>
            <person name="Venepally P."/>
            <person name="Hoover J."/>
            <person name="Nierman W."/>
            <person name="Chung J."/>
            <person name="Losada L."/>
        </authorList>
    </citation>
    <scope>NUCLEOTIDE SEQUENCE [LARGE SCALE GENOMIC DNA]</scope>
    <source>
        <strain evidence="4 5">NIH1004</strain>
    </source>
</reference>
<keyword evidence="5" id="KW-1185">Reference proteome</keyword>
<dbReference type="Proteomes" id="UP000308092">
    <property type="component" value="Unassembled WGS sequence"/>
</dbReference>
<dbReference type="GO" id="GO:0004312">
    <property type="term" value="F:fatty acid synthase activity"/>
    <property type="evidence" value="ECO:0007669"/>
    <property type="project" value="TreeGrafter"/>
</dbReference>
<dbReference type="AlphaFoldDB" id="A0A4S3J798"/>
<proteinExistence type="predicted"/>
<feature type="domain" description="Ketosynthase family 3 (KS3)" evidence="3">
    <location>
        <begin position="21"/>
        <end position="175"/>
    </location>
</feature>